<proteinExistence type="predicted"/>
<evidence type="ECO:0000313" key="2">
    <source>
        <dbReference type="Proteomes" id="UP001597119"/>
    </source>
</evidence>
<gene>
    <name evidence="1" type="ORF">ACFR9U_03910</name>
</gene>
<evidence type="ECO:0000313" key="1">
    <source>
        <dbReference type="EMBL" id="MFD1586115.1"/>
    </source>
</evidence>
<reference evidence="1 2" key="1">
    <citation type="journal article" date="2019" name="Int. J. Syst. Evol. Microbiol.">
        <title>The Global Catalogue of Microorganisms (GCM) 10K type strain sequencing project: providing services to taxonomists for standard genome sequencing and annotation.</title>
        <authorList>
            <consortium name="The Broad Institute Genomics Platform"/>
            <consortium name="The Broad Institute Genome Sequencing Center for Infectious Disease"/>
            <person name="Wu L."/>
            <person name="Ma J."/>
        </authorList>
    </citation>
    <scope>NUCLEOTIDE SEQUENCE [LARGE SCALE GENOMIC DNA]</scope>
    <source>
        <strain evidence="1 2">CGMCC 1.12125</strain>
    </source>
</reference>
<protein>
    <recommendedName>
        <fullName evidence="3">Transposase</fullName>
    </recommendedName>
</protein>
<keyword evidence="2" id="KW-1185">Reference proteome</keyword>
<name>A0ABD6C7W4_9EURY</name>
<accession>A0ABD6C7W4</accession>
<dbReference type="Proteomes" id="UP001597119">
    <property type="component" value="Unassembled WGS sequence"/>
</dbReference>
<dbReference type="AlphaFoldDB" id="A0ABD6C7W4"/>
<dbReference type="RefSeq" id="WP_282594193.1">
    <property type="nucleotide sequence ID" value="NZ_JALLGV010000002.1"/>
</dbReference>
<sequence length="41" mass="4881">MPIEVPDVTELEIERRFNQQYVYGMQLLAPDHYLSSIAREQ</sequence>
<comment type="caution">
    <text evidence="1">The sequence shown here is derived from an EMBL/GenBank/DDBJ whole genome shotgun (WGS) entry which is preliminary data.</text>
</comment>
<organism evidence="1 2">
    <name type="scientific">Halorientalis brevis</name>
    <dbReference type="NCBI Taxonomy" id="1126241"/>
    <lineage>
        <taxon>Archaea</taxon>
        <taxon>Methanobacteriati</taxon>
        <taxon>Methanobacteriota</taxon>
        <taxon>Stenosarchaea group</taxon>
        <taxon>Halobacteria</taxon>
        <taxon>Halobacteriales</taxon>
        <taxon>Haloarculaceae</taxon>
        <taxon>Halorientalis</taxon>
    </lineage>
</organism>
<evidence type="ECO:0008006" key="3">
    <source>
        <dbReference type="Google" id="ProtNLM"/>
    </source>
</evidence>
<dbReference type="EMBL" id="JBHUDJ010000002">
    <property type="protein sequence ID" value="MFD1586115.1"/>
    <property type="molecule type" value="Genomic_DNA"/>
</dbReference>